<proteinExistence type="predicted"/>
<dbReference type="Proteomes" id="UP000314294">
    <property type="component" value="Unassembled WGS sequence"/>
</dbReference>
<evidence type="ECO:0000313" key="3">
    <source>
        <dbReference type="Proteomes" id="UP000314294"/>
    </source>
</evidence>
<reference evidence="2 3" key="1">
    <citation type="submission" date="2019-03" db="EMBL/GenBank/DDBJ databases">
        <title>First draft genome of Liparis tanakae, snailfish: a comprehensive survey of snailfish specific genes.</title>
        <authorList>
            <person name="Kim W."/>
            <person name="Song I."/>
            <person name="Jeong J.-H."/>
            <person name="Kim D."/>
            <person name="Kim S."/>
            <person name="Ryu S."/>
            <person name="Song J.Y."/>
            <person name="Lee S.K."/>
        </authorList>
    </citation>
    <scope>NUCLEOTIDE SEQUENCE [LARGE SCALE GENOMIC DNA]</scope>
    <source>
        <tissue evidence="2">Muscle</tissue>
    </source>
</reference>
<organism evidence="2 3">
    <name type="scientific">Liparis tanakae</name>
    <name type="common">Tanaka's snailfish</name>
    <dbReference type="NCBI Taxonomy" id="230148"/>
    <lineage>
        <taxon>Eukaryota</taxon>
        <taxon>Metazoa</taxon>
        <taxon>Chordata</taxon>
        <taxon>Craniata</taxon>
        <taxon>Vertebrata</taxon>
        <taxon>Euteleostomi</taxon>
        <taxon>Actinopterygii</taxon>
        <taxon>Neopterygii</taxon>
        <taxon>Teleostei</taxon>
        <taxon>Neoteleostei</taxon>
        <taxon>Acanthomorphata</taxon>
        <taxon>Eupercaria</taxon>
        <taxon>Perciformes</taxon>
        <taxon>Cottioidei</taxon>
        <taxon>Cottales</taxon>
        <taxon>Liparidae</taxon>
        <taxon>Liparis</taxon>
    </lineage>
</organism>
<dbReference type="AlphaFoldDB" id="A0A4Z2F3X3"/>
<feature type="compositionally biased region" description="Basic and acidic residues" evidence="1">
    <location>
        <begin position="1"/>
        <end position="18"/>
    </location>
</feature>
<sequence>MLDCRGRSEWERKEREQVSRSGGLKGAGLMQGGKKKKNNKKYKKKKKKKKKNLSRSSAVYASSDES</sequence>
<protein>
    <submittedName>
        <fullName evidence="2">Uncharacterized protein</fullName>
    </submittedName>
</protein>
<gene>
    <name evidence="2" type="ORF">EYF80_054086</name>
</gene>
<dbReference type="EMBL" id="SRLO01001714">
    <property type="protein sequence ID" value="TNN35758.1"/>
    <property type="molecule type" value="Genomic_DNA"/>
</dbReference>
<accession>A0A4Z2F3X3</accession>
<feature type="compositionally biased region" description="Basic residues" evidence="1">
    <location>
        <begin position="33"/>
        <end position="53"/>
    </location>
</feature>
<name>A0A4Z2F3X3_9TELE</name>
<evidence type="ECO:0000256" key="1">
    <source>
        <dbReference type="SAM" id="MobiDB-lite"/>
    </source>
</evidence>
<feature type="region of interest" description="Disordered" evidence="1">
    <location>
        <begin position="1"/>
        <end position="66"/>
    </location>
</feature>
<comment type="caution">
    <text evidence="2">The sequence shown here is derived from an EMBL/GenBank/DDBJ whole genome shotgun (WGS) entry which is preliminary data.</text>
</comment>
<keyword evidence="3" id="KW-1185">Reference proteome</keyword>
<evidence type="ECO:0000313" key="2">
    <source>
        <dbReference type="EMBL" id="TNN35758.1"/>
    </source>
</evidence>